<name>A0AA95NDB8_9BURK</name>
<keyword evidence="2" id="KW-1185">Reference proteome</keyword>
<proteinExistence type="predicted"/>
<reference evidence="1" key="1">
    <citation type="submission" date="2023-01" db="EMBL/GenBank/DDBJ databases">
        <title>Whole genome sequence of Paucibacter sp. S2-9 isolated from pond sediment.</title>
        <authorList>
            <person name="Jung J.Y."/>
        </authorList>
    </citation>
    <scope>NUCLEOTIDE SEQUENCE</scope>
    <source>
        <strain evidence="1">S2-9</strain>
    </source>
</reference>
<dbReference type="KEGG" id="pais:PFX98_13790"/>
<evidence type="ECO:0000313" key="1">
    <source>
        <dbReference type="EMBL" id="WIT10008.1"/>
    </source>
</evidence>
<dbReference type="InterPro" id="IPR032314">
    <property type="entry name" value="DUF4845"/>
</dbReference>
<dbReference type="EMBL" id="CP116346">
    <property type="protein sequence ID" value="WIT10008.1"/>
    <property type="molecule type" value="Genomic_DNA"/>
</dbReference>
<accession>A0AA95NDB8</accession>
<dbReference type="RefSeq" id="WP_285231077.1">
    <property type="nucleotide sequence ID" value="NZ_CP116346.1"/>
</dbReference>
<organism evidence="1 2">
    <name type="scientific">Paucibacter sediminis</name>
    <dbReference type="NCBI Taxonomy" id="3019553"/>
    <lineage>
        <taxon>Bacteria</taxon>
        <taxon>Pseudomonadati</taxon>
        <taxon>Pseudomonadota</taxon>
        <taxon>Betaproteobacteria</taxon>
        <taxon>Burkholderiales</taxon>
        <taxon>Sphaerotilaceae</taxon>
        <taxon>Roseateles</taxon>
    </lineage>
</organism>
<dbReference type="AlphaFoldDB" id="A0AA95NDB8"/>
<protein>
    <submittedName>
        <fullName evidence="1">DUF4845 domain-containing protein</fullName>
    </submittedName>
</protein>
<gene>
    <name evidence="1" type="ORF">PFX98_13790</name>
</gene>
<dbReference type="Pfam" id="PF16137">
    <property type="entry name" value="DUF4845"/>
    <property type="match status" value="1"/>
</dbReference>
<evidence type="ECO:0000313" key="2">
    <source>
        <dbReference type="Proteomes" id="UP001177769"/>
    </source>
</evidence>
<sequence>MRRHQQRGLSLLGLLFWGALLGVTAVVGLRVVPTVIEFYTIQSAVDRIAKGNPATVPLARAEFERIKEVEYSITSIDSKDLVITKENDKVLISFAYAKQVELGGPVSLVIKYEGRSH</sequence>
<dbReference type="Proteomes" id="UP001177769">
    <property type="component" value="Chromosome"/>
</dbReference>